<accession>A0A6J4QVW6</accession>
<gene>
    <name evidence="2" type="ORF">AVDCRST_MAG01-01-4403</name>
</gene>
<name>A0A6J4QVW6_9ACTN</name>
<sequence length="38" mass="4311">MMLREWFRGVGAAARARFRRKRTEEVSGARPSEEGTAS</sequence>
<organism evidence="2">
    <name type="scientific">uncultured Rubrobacteraceae bacterium</name>
    <dbReference type="NCBI Taxonomy" id="349277"/>
    <lineage>
        <taxon>Bacteria</taxon>
        <taxon>Bacillati</taxon>
        <taxon>Actinomycetota</taxon>
        <taxon>Rubrobacteria</taxon>
        <taxon>Rubrobacterales</taxon>
        <taxon>Rubrobacteraceae</taxon>
        <taxon>environmental samples</taxon>
    </lineage>
</organism>
<protein>
    <submittedName>
        <fullName evidence="2">Uncharacterized protein</fullName>
    </submittedName>
</protein>
<feature type="non-terminal residue" evidence="2">
    <location>
        <position position="38"/>
    </location>
</feature>
<dbReference type="AlphaFoldDB" id="A0A6J4QVW6"/>
<reference evidence="2" key="1">
    <citation type="submission" date="2020-02" db="EMBL/GenBank/DDBJ databases">
        <authorList>
            <person name="Meier V. D."/>
        </authorList>
    </citation>
    <scope>NUCLEOTIDE SEQUENCE</scope>
    <source>
        <strain evidence="2">AVDCRST_MAG01</strain>
    </source>
</reference>
<evidence type="ECO:0000256" key="1">
    <source>
        <dbReference type="SAM" id="MobiDB-lite"/>
    </source>
</evidence>
<dbReference type="EMBL" id="CADCUW010000571">
    <property type="protein sequence ID" value="CAA9449368.1"/>
    <property type="molecule type" value="Genomic_DNA"/>
</dbReference>
<feature type="compositionally biased region" description="Basic and acidic residues" evidence="1">
    <location>
        <begin position="22"/>
        <end position="38"/>
    </location>
</feature>
<proteinExistence type="predicted"/>
<feature type="region of interest" description="Disordered" evidence="1">
    <location>
        <begin position="18"/>
        <end position="38"/>
    </location>
</feature>
<evidence type="ECO:0000313" key="2">
    <source>
        <dbReference type="EMBL" id="CAA9449368.1"/>
    </source>
</evidence>